<reference evidence="1" key="1">
    <citation type="submission" date="2013-11" db="EMBL/GenBank/DDBJ databases">
        <title>Microbial diversity, functional groups and degradation webs in Northern and Southern Mediterranean and Red Sea marine crude oil polluted sites.</title>
        <authorList>
            <person name="Daffonchio D."/>
            <person name="Mapelli F."/>
            <person name="Ferrer M."/>
            <person name="Richter M."/>
            <person name="Cherif A."/>
            <person name="Malkawi H.I."/>
            <person name="Yakimov M.M."/>
            <person name="Abdel-Fattah Y.R."/>
            <person name="Blaghen M."/>
            <person name="Golyshin P.N."/>
            <person name="Kalogerakis N."/>
            <person name="Boon N."/>
            <person name="Magagnini M."/>
            <person name="Fava F."/>
        </authorList>
    </citation>
    <scope>NUCLEOTIDE SEQUENCE</scope>
</reference>
<proteinExistence type="predicted"/>
<protein>
    <submittedName>
        <fullName evidence="1">Uncharacterized protein</fullName>
    </submittedName>
</protein>
<dbReference type="EMBL" id="AYSL01001922">
    <property type="protein sequence ID" value="KTF05228.1"/>
    <property type="molecule type" value="Genomic_DNA"/>
</dbReference>
<name>A0A1B6NPI1_9ZZZZ</name>
<comment type="caution">
    <text evidence="1">The sequence shown here is derived from an EMBL/GenBank/DDBJ whole genome shotgun (WGS) entry which is preliminary data.</text>
</comment>
<evidence type="ECO:0000313" key="1">
    <source>
        <dbReference type="EMBL" id="KTF05228.1"/>
    </source>
</evidence>
<organism evidence="1">
    <name type="scientific">marine sediment metagenome</name>
    <dbReference type="NCBI Taxonomy" id="412755"/>
    <lineage>
        <taxon>unclassified sequences</taxon>
        <taxon>metagenomes</taxon>
        <taxon>ecological metagenomes</taxon>
    </lineage>
</organism>
<gene>
    <name evidence="1" type="ORF">MGSAQ_003276</name>
</gene>
<dbReference type="AlphaFoldDB" id="A0A1B6NPI1"/>
<sequence length="23" mass="2620">FPRLPLGSLALRLQPAFDLEIPR</sequence>
<feature type="non-terminal residue" evidence="1">
    <location>
        <position position="1"/>
    </location>
</feature>
<accession>A0A1B6NPI1</accession>